<dbReference type="Proteomes" id="UP000468735">
    <property type="component" value="Unassembled WGS sequence"/>
</dbReference>
<evidence type="ECO:0000259" key="4">
    <source>
        <dbReference type="PROSITE" id="PS51186"/>
    </source>
</evidence>
<comment type="caution">
    <text evidence="5">The sequence shown here is derived from an EMBL/GenBank/DDBJ whole genome shotgun (WGS) entry which is preliminary data.</text>
</comment>
<dbReference type="InterPro" id="IPR051531">
    <property type="entry name" value="N-acetyltransferase"/>
</dbReference>
<dbReference type="OrthoDB" id="9814648at2"/>
<dbReference type="PANTHER" id="PTHR43792">
    <property type="entry name" value="GNAT FAMILY, PUTATIVE (AFU_ORTHOLOGUE AFUA_3G00765)-RELATED-RELATED"/>
    <property type="match status" value="1"/>
</dbReference>
<keyword evidence="1 5" id="KW-0808">Transferase</keyword>
<dbReference type="SUPFAM" id="SSF55729">
    <property type="entry name" value="Acyl-CoA N-acyltransferases (Nat)"/>
    <property type="match status" value="1"/>
</dbReference>
<evidence type="ECO:0000256" key="1">
    <source>
        <dbReference type="ARBA" id="ARBA00022679"/>
    </source>
</evidence>
<dbReference type="GO" id="GO:0016747">
    <property type="term" value="F:acyltransferase activity, transferring groups other than amino-acyl groups"/>
    <property type="evidence" value="ECO:0007669"/>
    <property type="project" value="InterPro"/>
</dbReference>
<reference evidence="5 6" key="1">
    <citation type="submission" date="2019-09" db="EMBL/GenBank/DDBJ databases">
        <title>Actinomadura physcomitrii sp. nov., a novel actinomycete isolated from moss [Physcomitrium sphaericum (Ludw) Fuernr].</title>
        <authorList>
            <person name="Zhuang X."/>
            <person name="Liu C."/>
        </authorList>
    </citation>
    <scope>NUCLEOTIDE SEQUENCE [LARGE SCALE GENOMIC DNA]</scope>
    <source>
        <strain evidence="5 6">HMC1</strain>
    </source>
</reference>
<evidence type="ECO:0000313" key="6">
    <source>
        <dbReference type="Proteomes" id="UP000468735"/>
    </source>
</evidence>
<sequence length="161" mass="18105">MELRGASVVLRPVEEKDAQALGEIVREPEVARWWAPPESFDEMVAIVVDGNVAGAIQYDEEDDPDYRHASIDIFLSARFHGRGLGTDAVRTLARWLIEERGHHRLTIDPAAANDAAIRSYTKVGFKPVGRMRQYERDPISGKWHDGLLMDLLADELTVGKR</sequence>
<evidence type="ECO:0000313" key="5">
    <source>
        <dbReference type="EMBL" id="KAB2346811.1"/>
    </source>
</evidence>
<keyword evidence="2" id="KW-0012">Acyltransferase</keyword>
<protein>
    <submittedName>
        <fullName evidence="5">Aminoglycoside 6'-N-acetyltransferase</fullName>
    </submittedName>
</protein>
<dbReference type="PROSITE" id="PS51186">
    <property type="entry name" value="GNAT"/>
    <property type="match status" value="1"/>
</dbReference>
<dbReference type="Pfam" id="PF00583">
    <property type="entry name" value="Acetyltransf_1"/>
    <property type="match status" value="1"/>
</dbReference>
<keyword evidence="6" id="KW-1185">Reference proteome</keyword>
<proteinExistence type="inferred from homology"/>
<organism evidence="5 6">
    <name type="scientific">Actinomadura rudentiformis</name>
    <dbReference type="NCBI Taxonomy" id="359158"/>
    <lineage>
        <taxon>Bacteria</taxon>
        <taxon>Bacillati</taxon>
        <taxon>Actinomycetota</taxon>
        <taxon>Actinomycetes</taxon>
        <taxon>Streptosporangiales</taxon>
        <taxon>Thermomonosporaceae</taxon>
        <taxon>Actinomadura</taxon>
    </lineage>
</organism>
<gene>
    <name evidence="5" type="primary">aac(6')</name>
    <name evidence="5" type="ORF">F8566_21525</name>
</gene>
<dbReference type="Gene3D" id="3.40.630.30">
    <property type="match status" value="1"/>
</dbReference>
<dbReference type="NCBIfam" id="NF000225">
    <property type="entry name" value="AAC_6p_Strep"/>
    <property type="match status" value="1"/>
</dbReference>
<feature type="domain" description="N-acetyltransferase" evidence="4">
    <location>
        <begin position="8"/>
        <end position="154"/>
    </location>
</feature>
<dbReference type="InterPro" id="IPR000182">
    <property type="entry name" value="GNAT_dom"/>
</dbReference>
<dbReference type="AlphaFoldDB" id="A0A6H9YY53"/>
<name>A0A6H9YY53_9ACTN</name>
<dbReference type="PANTHER" id="PTHR43792:SF8">
    <property type="entry name" value="[RIBOSOMAL PROTEIN US5]-ALANINE N-ACETYLTRANSFERASE"/>
    <property type="match status" value="1"/>
</dbReference>
<dbReference type="EMBL" id="WBMT01000010">
    <property type="protein sequence ID" value="KAB2346811.1"/>
    <property type="molecule type" value="Genomic_DNA"/>
</dbReference>
<evidence type="ECO:0000256" key="3">
    <source>
        <dbReference type="ARBA" id="ARBA00038502"/>
    </source>
</evidence>
<comment type="similarity">
    <text evidence="3">Belongs to the acetyltransferase family. RimJ subfamily.</text>
</comment>
<evidence type="ECO:0000256" key="2">
    <source>
        <dbReference type="ARBA" id="ARBA00023315"/>
    </source>
</evidence>
<accession>A0A6H9YY53</accession>
<dbReference type="CDD" id="cd04301">
    <property type="entry name" value="NAT_SF"/>
    <property type="match status" value="1"/>
</dbReference>
<dbReference type="RefSeq" id="WP_151562619.1">
    <property type="nucleotide sequence ID" value="NZ_WBMT01000010.1"/>
</dbReference>
<dbReference type="InterPro" id="IPR016181">
    <property type="entry name" value="Acyl_CoA_acyltransferase"/>
</dbReference>